<dbReference type="Gene3D" id="3.40.50.2000">
    <property type="entry name" value="Glycogen Phosphorylase B"/>
    <property type="match status" value="1"/>
</dbReference>
<dbReference type="InterPro" id="IPR019734">
    <property type="entry name" value="TPR_rpt"/>
</dbReference>
<dbReference type="PATRIC" id="fig|279058.18.peg.393"/>
<feature type="repeat" description="TPR" evidence="3">
    <location>
        <begin position="161"/>
        <end position="194"/>
    </location>
</feature>
<dbReference type="Pfam" id="PF14559">
    <property type="entry name" value="TPR_19"/>
    <property type="match status" value="2"/>
</dbReference>
<dbReference type="SUPFAM" id="SSF48452">
    <property type="entry name" value="TPR-like"/>
    <property type="match status" value="2"/>
</dbReference>
<name>A0A127QDT0_9BURK</name>
<sequence>MPDKQDISPTTLSDGTHPPATSPQPVVELFESALAAHRAGMLVEAEAGYRQILSSDVAHADANHLLGIIALQKGNLTEAEMLIRKALACREEAAFIGNLGSLLFEAGRQAEAESAFRRALELAPNFIEAHNNLGNLLNQAGRFNEAEDSLRRALALNPDYMEAIYNLGNFFHATARIAEAEAAFRRVLELQPDFAKAHNNLGNLFLQTGRFAEAEGSLRLALLHHPDFVEAHCNLGILLQETGQFAEAELSLRHALELNPDYTKALYNLGNLLYQTRRLSEAEIAFRAVPEQSPDFSSAYNNLGNLLNEARRFAESESVLRRALELDPHLAEAHYNLGNLFFETTRLAEAEAAYRRTLELKPDFVKAHGNLGKLFHETNRFSEAEASYRNALAWNSDYAEASYGLSLLLLATGRYAEAWPHHESRYSPNRTSQDVVLPRLPFPQWHGECLTGKSLLLLPEQGFGDQIQFSRYASVLKQRGASRITLVCAPALKSLLETIEGVDAVLTETETIPVHDYWSLLMSVPPHVGTTLETIPNRLPYLHANPERVTAWRLRLPSQHLKVGLVWSGNPRIGDFTANAIDQRRSMHVRQFVPLLQLPGITFVSLQKGGPAHAQLEELPENLRPLDLMADVRDFGDTAAIIQNLDLVITVDTSVAHLAGALNRPVWVLSRFDSCWRWLEEREDSPWYPGAMRLLRQTSPGDWETPVANVRSSLLLRLEQK</sequence>
<dbReference type="SMART" id="SM00028">
    <property type="entry name" value="TPR"/>
    <property type="match status" value="10"/>
</dbReference>
<dbReference type="InterPro" id="IPR002201">
    <property type="entry name" value="Glyco_trans_9"/>
</dbReference>
<evidence type="ECO:0000256" key="2">
    <source>
        <dbReference type="ARBA" id="ARBA00022803"/>
    </source>
</evidence>
<dbReference type="GO" id="GO:0016757">
    <property type="term" value="F:glycosyltransferase activity"/>
    <property type="evidence" value="ECO:0007669"/>
    <property type="project" value="InterPro"/>
</dbReference>
<organism evidence="5 6">
    <name type="scientific">Collimonas arenae</name>
    <dbReference type="NCBI Taxonomy" id="279058"/>
    <lineage>
        <taxon>Bacteria</taxon>
        <taxon>Pseudomonadati</taxon>
        <taxon>Pseudomonadota</taxon>
        <taxon>Betaproteobacteria</taxon>
        <taxon>Burkholderiales</taxon>
        <taxon>Oxalobacteraceae</taxon>
        <taxon>Collimonas</taxon>
    </lineage>
</organism>
<dbReference type="SUPFAM" id="SSF53756">
    <property type="entry name" value="UDP-Glycosyltransferase/glycogen phosphorylase"/>
    <property type="match status" value="1"/>
</dbReference>
<accession>A0A127QDT0</accession>
<proteinExistence type="predicted"/>
<feature type="repeat" description="TPR" evidence="3">
    <location>
        <begin position="331"/>
        <end position="364"/>
    </location>
</feature>
<evidence type="ECO:0000313" key="6">
    <source>
        <dbReference type="Proteomes" id="UP000071778"/>
    </source>
</evidence>
<feature type="region of interest" description="Disordered" evidence="4">
    <location>
        <begin position="1"/>
        <end position="23"/>
    </location>
</feature>
<evidence type="ECO:0000256" key="3">
    <source>
        <dbReference type="PROSITE-ProRule" id="PRU00339"/>
    </source>
</evidence>
<feature type="repeat" description="TPR" evidence="3">
    <location>
        <begin position="229"/>
        <end position="262"/>
    </location>
</feature>
<feature type="repeat" description="TPR" evidence="3">
    <location>
        <begin position="93"/>
        <end position="126"/>
    </location>
</feature>
<feature type="repeat" description="TPR" evidence="3">
    <location>
        <begin position="127"/>
        <end position="160"/>
    </location>
</feature>
<dbReference type="InterPro" id="IPR011990">
    <property type="entry name" value="TPR-like_helical_dom_sf"/>
</dbReference>
<protein>
    <submittedName>
        <fullName evidence="5">Glycosyltransferase 9 family protein</fullName>
    </submittedName>
</protein>
<evidence type="ECO:0000256" key="4">
    <source>
        <dbReference type="SAM" id="MobiDB-lite"/>
    </source>
</evidence>
<dbReference type="AlphaFoldDB" id="A0A127QDT0"/>
<dbReference type="PROSITE" id="PS50293">
    <property type="entry name" value="TPR_REGION"/>
    <property type="match status" value="3"/>
</dbReference>
<reference evidence="5 6" key="1">
    <citation type="submission" date="2015-11" db="EMBL/GenBank/DDBJ databases">
        <title>Exploring the genomic traits of fungus-feeding bacterial genus Collimonas.</title>
        <authorList>
            <person name="Song C."/>
            <person name="Schmidt R."/>
            <person name="de Jager V."/>
            <person name="Krzyzanowska D."/>
            <person name="Jongedijk E."/>
            <person name="Cankar K."/>
            <person name="Beekwilder J."/>
            <person name="van Veen A."/>
            <person name="de Boer W."/>
            <person name="van Veen J.A."/>
            <person name="Garbeva P."/>
        </authorList>
    </citation>
    <scope>NUCLEOTIDE SEQUENCE [LARGE SCALE GENOMIC DNA]</scope>
    <source>
        <strain evidence="5 6">Ter282</strain>
    </source>
</reference>
<dbReference type="EMBL" id="CP013235">
    <property type="protein sequence ID" value="AMP08208.1"/>
    <property type="molecule type" value="Genomic_DNA"/>
</dbReference>
<dbReference type="InterPro" id="IPR013105">
    <property type="entry name" value="TPR_2"/>
</dbReference>
<dbReference type="Proteomes" id="UP000071778">
    <property type="component" value="Chromosome"/>
</dbReference>
<dbReference type="Pfam" id="PF00515">
    <property type="entry name" value="TPR_1"/>
    <property type="match status" value="1"/>
</dbReference>
<keyword evidence="1" id="KW-0677">Repeat</keyword>
<dbReference type="Pfam" id="PF13432">
    <property type="entry name" value="TPR_16"/>
    <property type="match status" value="3"/>
</dbReference>
<gene>
    <name evidence="5" type="ORF">CAter282_0392</name>
</gene>
<dbReference type="InterPro" id="IPR052943">
    <property type="entry name" value="TMTC_O-mannosyl-trnsfr"/>
</dbReference>
<dbReference type="Pfam" id="PF01075">
    <property type="entry name" value="Glyco_transf_9"/>
    <property type="match status" value="1"/>
</dbReference>
<dbReference type="PANTHER" id="PTHR44809">
    <property type="match status" value="1"/>
</dbReference>
<dbReference type="Gene3D" id="1.25.40.10">
    <property type="entry name" value="Tetratricopeptide repeat domain"/>
    <property type="match status" value="7"/>
</dbReference>
<feature type="repeat" description="TPR" evidence="3">
    <location>
        <begin position="365"/>
        <end position="398"/>
    </location>
</feature>
<feature type="repeat" description="TPR" evidence="3">
    <location>
        <begin position="297"/>
        <end position="330"/>
    </location>
</feature>
<evidence type="ECO:0000313" key="5">
    <source>
        <dbReference type="EMBL" id="AMP08208.1"/>
    </source>
</evidence>
<keyword evidence="2 3" id="KW-0802">TPR repeat</keyword>
<evidence type="ECO:0000256" key="1">
    <source>
        <dbReference type="ARBA" id="ARBA00022737"/>
    </source>
</evidence>
<feature type="repeat" description="TPR" evidence="3">
    <location>
        <begin position="195"/>
        <end position="228"/>
    </location>
</feature>
<keyword evidence="6" id="KW-1185">Reference proteome</keyword>
<dbReference type="Pfam" id="PF07719">
    <property type="entry name" value="TPR_2"/>
    <property type="match status" value="1"/>
</dbReference>
<dbReference type="PANTHER" id="PTHR44809:SF1">
    <property type="entry name" value="PROTEIN O-MANNOSYL-TRANSFERASE TMTC1"/>
    <property type="match status" value="1"/>
</dbReference>
<dbReference type="PROSITE" id="PS50005">
    <property type="entry name" value="TPR"/>
    <property type="match status" value="8"/>
</dbReference>
<keyword evidence="5" id="KW-0808">Transferase</keyword>